<dbReference type="AlphaFoldDB" id="A0A841H0B0"/>
<accession>A0A841H0B0</accession>
<name>A0A841H0B0_9BACT</name>
<dbReference type="PROSITE" id="PS51257">
    <property type="entry name" value="PROKAR_LIPOPROTEIN"/>
    <property type="match status" value="1"/>
</dbReference>
<proteinExistence type="predicted"/>
<dbReference type="RefSeq" id="WP_170036737.1">
    <property type="nucleotide sequence ID" value="NZ_JABDTL010000002.1"/>
</dbReference>
<dbReference type="SUPFAM" id="SSF74653">
    <property type="entry name" value="TolA/TonB C-terminal domain"/>
    <property type="match status" value="1"/>
</dbReference>
<keyword evidence="2" id="KW-1185">Reference proteome</keyword>
<dbReference type="EMBL" id="JACHIA010000008">
    <property type="protein sequence ID" value="MBB6071406.1"/>
    <property type="molecule type" value="Genomic_DNA"/>
</dbReference>
<evidence type="ECO:0000313" key="2">
    <source>
        <dbReference type="Proteomes" id="UP000582837"/>
    </source>
</evidence>
<evidence type="ECO:0000313" key="1">
    <source>
        <dbReference type="EMBL" id="MBB6071406.1"/>
    </source>
</evidence>
<sequence length="183" mass="19484">MNRGIMQVASAFMVAGAVAACDGRSGAGGREPVAITGKRVSVPASRALQRATGLTQIPRPRDPGQLTELLDQHYPRTLRDAGRVGAVLLDVRVDETGIVREALPVSPPPLPAGSRIRAVAQVTDPRTGRTVEEELPNDYDMAFAPAAQQALLASRFTPAIRDGQAVPYTVRMTVRFGQPAPPR</sequence>
<dbReference type="Gene3D" id="3.30.1150.10">
    <property type="match status" value="1"/>
</dbReference>
<protein>
    <recommendedName>
        <fullName evidence="3">TonB C-terminal domain-containing protein</fullName>
    </recommendedName>
</protein>
<organism evidence="1 2">
    <name type="scientific">Longimicrobium terrae</name>
    <dbReference type="NCBI Taxonomy" id="1639882"/>
    <lineage>
        <taxon>Bacteria</taxon>
        <taxon>Pseudomonadati</taxon>
        <taxon>Gemmatimonadota</taxon>
        <taxon>Longimicrobiia</taxon>
        <taxon>Longimicrobiales</taxon>
        <taxon>Longimicrobiaceae</taxon>
        <taxon>Longimicrobium</taxon>
    </lineage>
</organism>
<comment type="caution">
    <text evidence="1">The sequence shown here is derived from an EMBL/GenBank/DDBJ whole genome shotgun (WGS) entry which is preliminary data.</text>
</comment>
<reference evidence="1 2" key="1">
    <citation type="submission" date="2020-08" db="EMBL/GenBank/DDBJ databases">
        <title>Genomic Encyclopedia of Type Strains, Phase IV (KMG-IV): sequencing the most valuable type-strain genomes for metagenomic binning, comparative biology and taxonomic classification.</title>
        <authorList>
            <person name="Goeker M."/>
        </authorList>
    </citation>
    <scope>NUCLEOTIDE SEQUENCE [LARGE SCALE GENOMIC DNA]</scope>
    <source>
        <strain evidence="1 2">DSM 29007</strain>
    </source>
</reference>
<gene>
    <name evidence="1" type="ORF">HNQ61_003030</name>
</gene>
<evidence type="ECO:0008006" key="3">
    <source>
        <dbReference type="Google" id="ProtNLM"/>
    </source>
</evidence>
<dbReference type="Proteomes" id="UP000582837">
    <property type="component" value="Unassembled WGS sequence"/>
</dbReference>